<dbReference type="Proteomes" id="UP000640786">
    <property type="component" value="Unassembled WGS sequence"/>
</dbReference>
<dbReference type="InterPro" id="IPR014143">
    <property type="entry name" value="NHEJ_ligase_prk"/>
</dbReference>
<accession>A0ABR8R7B2</accession>
<dbReference type="PANTHER" id="PTHR42705">
    <property type="entry name" value="BIFUNCTIONAL NON-HOMOLOGOUS END JOINING PROTEIN LIGD"/>
    <property type="match status" value="1"/>
</dbReference>
<dbReference type="PROSITE" id="PS00333">
    <property type="entry name" value="DNA_LIGASE_A2"/>
    <property type="match status" value="1"/>
</dbReference>
<dbReference type="CDD" id="cd07906">
    <property type="entry name" value="Adenylation_DNA_ligase_LigD_LigC"/>
    <property type="match status" value="1"/>
</dbReference>
<keyword evidence="4" id="KW-0436">Ligase</keyword>
<evidence type="ECO:0000256" key="2">
    <source>
        <dbReference type="ARBA" id="ARBA00049990"/>
    </source>
</evidence>
<dbReference type="NCBIfam" id="TIGR02776">
    <property type="entry name" value="NHEJ_ligase_prk"/>
    <property type="match status" value="1"/>
</dbReference>
<proteinExistence type="inferred from homology"/>
<evidence type="ECO:0000259" key="3">
    <source>
        <dbReference type="PROSITE" id="PS50160"/>
    </source>
</evidence>
<dbReference type="InterPro" id="IPR033652">
    <property type="entry name" value="LigD_Pol-like_3"/>
</dbReference>
<dbReference type="InterPro" id="IPR016059">
    <property type="entry name" value="DNA_ligase_ATP-dep_CS"/>
</dbReference>
<dbReference type="InterPro" id="IPR012310">
    <property type="entry name" value="DNA_ligase_ATP-dep_cent"/>
</dbReference>
<reference evidence="4 5" key="1">
    <citation type="submission" date="2020-08" db="EMBL/GenBank/DDBJ databases">
        <title>A Genomic Blueprint of the Chicken Gut Microbiome.</title>
        <authorList>
            <person name="Gilroy R."/>
            <person name="Ravi A."/>
            <person name="Getino M."/>
            <person name="Pursley I."/>
            <person name="Horton D.L."/>
            <person name="Alikhan N.-F."/>
            <person name="Baker D."/>
            <person name="Gharbi K."/>
            <person name="Hall N."/>
            <person name="Watson M."/>
            <person name="Adriaenssens E.M."/>
            <person name="Foster-Nyarko E."/>
            <person name="Jarju S."/>
            <person name="Secka A."/>
            <person name="Antonio M."/>
            <person name="Oren A."/>
            <person name="Chaudhuri R."/>
            <person name="La Ragione R.M."/>
            <person name="Hildebrand F."/>
            <person name="Pallen M.J."/>
        </authorList>
    </citation>
    <scope>NUCLEOTIDE SEQUENCE [LARGE SCALE GENOMIC DNA]</scope>
    <source>
        <strain evidence="4 5">Sa2BUA9</strain>
    </source>
</reference>
<dbReference type="GO" id="GO:0003910">
    <property type="term" value="F:DNA ligase (ATP) activity"/>
    <property type="evidence" value="ECO:0007669"/>
    <property type="project" value="UniProtKB-EC"/>
</dbReference>
<dbReference type="NCBIfam" id="NF007211">
    <property type="entry name" value="PRK09633.1"/>
    <property type="match status" value="1"/>
</dbReference>
<comment type="caution">
    <text evidence="4">The sequence shown here is derived from an EMBL/GenBank/DDBJ whole genome shotgun (WGS) entry which is preliminary data.</text>
</comment>
<comment type="similarity">
    <text evidence="1">In the C-terminal section; belongs to the ATP-dependent DNA ligase family.</text>
</comment>
<protein>
    <submittedName>
        <fullName evidence="4">DNA ligase D</fullName>
        <ecNumber evidence="4">6.5.1.1</ecNumber>
    </submittedName>
</protein>
<evidence type="ECO:0000313" key="5">
    <source>
        <dbReference type="Proteomes" id="UP000640786"/>
    </source>
</evidence>
<dbReference type="Pfam" id="PF21686">
    <property type="entry name" value="LigD_Prim-Pol"/>
    <property type="match status" value="1"/>
</dbReference>
<dbReference type="PANTHER" id="PTHR42705:SF2">
    <property type="entry name" value="BIFUNCTIONAL NON-HOMOLOGOUS END JOINING PROTEIN LIGD"/>
    <property type="match status" value="1"/>
</dbReference>
<dbReference type="InterPro" id="IPR052171">
    <property type="entry name" value="NHEJ_LigD"/>
</dbReference>
<comment type="similarity">
    <text evidence="2">In the N-terminal section; belongs to the LigD polymerase family.</text>
</comment>
<name>A0ABR8R7B2_9BACI</name>
<dbReference type="NCBIfam" id="TIGR02778">
    <property type="entry name" value="ligD_pol"/>
    <property type="match status" value="1"/>
</dbReference>
<dbReference type="EMBL" id="JACSQO010000002">
    <property type="protein sequence ID" value="MBD7943691.1"/>
    <property type="molecule type" value="Genomic_DNA"/>
</dbReference>
<dbReference type="Pfam" id="PF01068">
    <property type="entry name" value="DNA_ligase_A_M"/>
    <property type="match status" value="1"/>
</dbReference>
<dbReference type="CDD" id="cd04866">
    <property type="entry name" value="LigD_Pol_like_3"/>
    <property type="match status" value="1"/>
</dbReference>
<dbReference type="SUPFAM" id="SSF56091">
    <property type="entry name" value="DNA ligase/mRNA capping enzyme, catalytic domain"/>
    <property type="match status" value="1"/>
</dbReference>
<feature type="domain" description="ATP-dependent DNA ligase family profile" evidence="3">
    <location>
        <begin position="114"/>
        <end position="234"/>
    </location>
</feature>
<dbReference type="EC" id="6.5.1.1" evidence="4"/>
<dbReference type="InterPro" id="IPR014145">
    <property type="entry name" value="LigD_pol_dom"/>
</dbReference>
<dbReference type="Gene3D" id="3.30.470.30">
    <property type="entry name" value="DNA ligase/mRNA capping enzyme"/>
    <property type="match status" value="1"/>
</dbReference>
<dbReference type="Gene3D" id="3.90.920.10">
    <property type="entry name" value="DNA primase, PRIM domain"/>
    <property type="match status" value="1"/>
</dbReference>
<evidence type="ECO:0000313" key="4">
    <source>
        <dbReference type="EMBL" id="MBD7943691.1"/>
    </source>
</evidence>
<dbReference type="PROSITE" id="PS50160">
    <property type="entry name" value="DNA_LIGASE_A3"/>
    <property type="match status" value="1"/>
</dbReference>
<sequence length="615" mass="72602">MKPMLLTASENIPLDKDWLYETKYDGFRCILEWEVEPILKSRNENILNKMFPEIIQFCYTIEEQVKPHLPLVLDGEIVHLINSYKSHFTIVQTRGRMRKKEAIESHLLHFPCHLAIFDLLIYKGKDITNKTLAERKEKLSLLFKNLKLPLNINSEDNNRLQMIELHKDSKPLWEKIVAHNGEGMVAKKEKSRWTSDKRSTDWLKIKNWKITTIILTVFDKSNNYFFGAIYDEGQLVDVVNFSHGLMEEELVTLQKFFYSNGQKIGRNKWQIEPSICVDIASIDFDGKSLREPRFHRFNLECDPLNCTRRKFYLQLYSLPENVKVTHPDKPLWISNDIKKEDYLYYLQRVSSYMLPFLRDRLLTVIRYPHGAISDELFYQKNWEDNVPNYVKTKFFEDNRYVLCNNIETLLWLGNQIALEFHIPFQTIHSELPTEIVFDLDPPSVDYFWMAVDAALKMKAIFDNFSLISFVKTSGGKGLQIYIPLPKNLFSYEETRIFTKFVCDFLCEQNPDIFTTERMKKNRNNKLYLDYVQHHEGKTIIAPYSTRGNDGGFVATPLKWEEVNKQLSPTFFSIPIVLERIEKHGNLFNNFWHVENGEAFKKVLEQLKNILNIHKS</sequence>
<keyword evidence="5" id="KW-1185">Reference proteome</keyword>
<evidence type="ECO:0000256" key="1">
    <source>
        <dbReference type="ARBA" id="ARBA00049981"/>
    </source>
</evidence>
<gene>
    <name evidence="4" type="ORF">H9650_06125</name>
</gene>
<organism evidence="4 5">
    <name type="scientific">Psychrobacillus faecigallinarum</name>
    <dbReference type="NCBI Taxonomy" id="2762235"/>
    <lineage>
        <taxon>Bacteria</taxon>
        <taxon>Bacillati</taxon>
        <taxon>Bacillota</taxon>
        <taxon>Bacilli</taxon>
        <taxon>Bacillales</taxon>
        <taxon>Bacillaceae</taxon>
        <taxon>Psychrobacillus</taxon>
    </lineage>
</organism>